<evidence type="ECO:0000256" key="1">
    <source>
        <dbReference type="SAM" id="MobiDB-lite"/>
    </source>
</evidence>
<accession>A0ABR1ZNY8</accession>
<organism evidence="2 3">
    <name type="scientific">Hibiscus sabdariffa</name>
    <name type="common">roselle</name>
    <dbReference type="NCBI Taxonomy" id="183260"/>
    <lineage>
        <taxon>Eukaryota</taxon>
        <taxon>Viridiplantae</taxon>
        <taxon>Streptophyta</taxon>
        <taxon>Embryophyta</taxon>
        <taxon>Tracheophyta</taxon>
        <taxon>Spermatophyta</taxon>
        <taxon>Magnoliopsida</taxon>
        <taxon>eudicotyledons</taxon>
        <taxon>Gunneridae</taxon>
        <taxon>Pentapetalae</taxon>
        <taxon>rosids</taxon>
        <taxon>malvids</taxon>
        <taxon>Malvales</taxon>
        <taxon>Malvaceae</taxon>
        <taxon>Malvoideae</taxon>
        <taxon>Hibiscus</taxon>
    </lineage>
</organism>
<sequence length="234" mass="25095">MTDNCPDLMPTSTTEATARPTEPAPEPPTTRFGPWMVVEKRPRRPQPKEAVVRDISSSVTITESRFAPILDANTDDLLPPERHASINAPSPLVPVMEFTGPTTNQDATPIKYSKTKSVSFKKSSATLKSKIKSSTAVQQAANFNVRKPSKTSTVVKHSAVSLSENSNPNIQNVDPSLMVNNGVGEPPKKPPDPTMSAPPKTSHAQDSISDSIQHDASSVDPTMINDANGSAMVE</sequence>
<protein>
    <submittedName>
        <fullName evidence="2">Uncharacterized protein</fullName>
    </submittedName>
</protein>
<feature type="region of interest" description="Disordered" evidence="1">
    <location>
        <begin position="1"/>
        <end position="55"/>
    </location>
</feature>
<feature type="compositionally biased region" description="Low complexity" evidence="1">
    <location>
        <begin position="10"/>
        <end position="21"/>
    </location>
</feature>
<dbReference type="Proteomes" id="UP001396334">
    <property type="component" value="Unassembled WGS sequence"/>
</dbReference>
<evidence type="ECO:0000313" key="3">
    <source>
        <dbReference type="Proteomes" id="UP001396334"/>
    </source>
</evidence>
<proteinExistence type="predicted"/>
<keyword evidence="3" id="KW-1185">Reference proteome</keyword>
<reference evidence="2 3" key="1">
    <citation type="journal article" date="2024" name="G3 (Bethesda)">
        <title>Genome assembly of Hibiscus sabdariffa L. provides insights into metabolisms of medicinal natural products.</title>
        <authorList>
            <person name="Kim T."/>
        </authorList>
    </citation>
    <scope>NUCLEOTIDE SEQUENCE [LARGE SCALE GENOMIC DNA]</scope>
    <source>
        <strain evidence="2">TK-2024</strain>
        <tissue evidence="2">Old leaves</tissue>
    </source>
</reference>
<feature type="compositionally biased region" description="Polar residues" evidence="1">
    <location>
        <begin position="202"/>
        <end position="228"/>
    </location>
</feature>
<name>A0ABR1ZNY8_9ROSI</name>
<feature type="region of interest" description="Disordered" evidence="1">
    <location>
        <begin position="159"/>
        <end position="234"/>
    </location>
</feature>
<evidence type="ECO:0000313" key="2">
    <source>
        <dbReference type="EMBL" id="KAK8482393.1"/>
    </source>
</evidence>
<feature type="compositionally biased region" description="Polar residues" evidence="1">
    <location>
        <begin position="159"/>
        <end position="174"/>
    </location>
</feature>
<comment type="caution">
    <text evidence="2">The sequence shown here is derived from an EMBL/GenBank/DDBJ whole genome shotgun (WGS) entry which is preliminary data.</text>
</comment>
<dbReference type="EMBL" id="JBBPBN010000784">
    <property type="protein sequence ID" value="KAK8482393.1"/>
    <property type="molecule type" value="Genomic_DNA"/>
</dbReference>
<gene>
    <name evidence="2" type="ORF">V6N11_033153</name>
</gene>